<organism evidence="1">
    <name type="scientific">Arundo donax</name>
    <name type="common">Giant reed</name>
    <name type="synonym">Donax arundinaceus</name>
    <dbReference type="NCBI Taxonomy" id="35708"/>
    <lineage>
        <taxon>Eukaryota</taxon>
        <taxon>Viridiplantae</taxon>
        <taxon>Streptophyta</taxon>
        <taxon>Embryophyta</taxon>
        <taxon>Tracheophyta</taxon>
        <taxon>Spermatophyta</taxon>
        <taxon>Magnoliopsida</taxon>
        <taxon>Liliopsida</taxon>
        <taxon>Poales</taxon>
        <taxon>Poaceae</taxon>
        <taxon>PACMAD clade</taxon>
        <taxon>Arundinoideae</taxon>
        <taxon>Arundineae</taxon>
        <taxon>Arundo</taxon>
    </lineage>
</organism>
<accession>A0A0A9DTE4</accession>
<dbReference type="AlphaFoldDB" id="A0A0A9DTE4"/>
<sequence length="24" mass="2942">MYYIKFSIQDLIVRSCQNNFAKFL</sequence>
<reference evidence="1" key="1">
    <citation type="submission" date="2014-09" db="EMBL/GenBank/DDBJ databases">
        <authorList>
            <person name="Magalhaes I.L.F."/>
            <person name="Oliveira U."/>
            <person name="Santos F.R."/>
            <person name="Vidigal T.H.D.A."/>
            <person name="Brescovit A.D."/>
            <person name="Santos A.J."/>
        </authorList>
    </citation>
    <scope>NUCLEOTIDE SEQUENCE</scope>
    <source>
        <tissue evidence="1">Shoot tissue taken approximately 20 cm above the soil surface</tissue>
    </source>
</reference>
<evidence type="ECO:0000313" key="1">
    <source>
        <dbReference type="EMBL" id="JAD89963.1"/>
    </source>
</evidence>
<protein>
    <submittedName>
        <fullName evidence="1">Uncharacterized protein</fullName>
    </submittedName>
</protein>
<reference evidence="1" key="2">
    <citation type="journal article" date="2015" name="Data Brief">
        <title>Shoot transcriptome of the giant reed, Arundo donax.</title>
        <authorList>
            <person name="Barrero R.A."/>
            <person name="Guerrero F.D."/>
            <person name="Moolhuijzen P."/>
            <person name="Goolsby J.A."/>
            <person name="Tidwell J."/>
            <person name="Bellgard S.E."/>
            <person name="Bellgard M.I."/>
        </authorList>
    </citation>
    <scope>NUCLEOTIDE SEQUENCE</scope>
    <source>
        <tissue evidence="1">Shoot tissue taken approximately 20 cm above the soil surface</tissue>
    </source>
</reference>
<name>A0A0A9DTE4_ARUDO</name>
<dbReference type="EMBL" id="GBRH01207932">
    <property type="protein sequence ID" value="JAD89963.1"/>
    <property type="molecule type" value="Transcribed_RNA"/>
</dbReference>
<proteinExistence type="predicted"/>